<dbReference type="Proteomes" id="UP000265020">
    <property type="component" value="Unassembled WGS sequence"/>
</dbReference>
<dbReference type="CDD" id="cd00117">
    <property type="entry name" value="TFP"/>
    <property type="match status" value="1"/>
</dbReference>
<reference evidence="5" key="2">
    <citation type="submission" date="2025-09" db="UniProtKB">
        <authorList>
            <consortium name="Ensembl"/>
        </authorList>
    </citation>
    <scope>IDENTIFICATION</scope>
</reference>
<dbReference type="PANTHER" id="PTHR20914">
    <property type="entry name" value="LY6/PLAUR DOMAIN-CONTAINING PROTEIN 8"/>
    <property type="match status" value="1"/>
</dbReference>
<dbReference type="Gene3D" id="2.10.60.10">
    <property type="entry name" value="CD59"/>
    <property type="match status" value="2"/>
</dbReference>
<proteinExistence type="predicted"/>
<evidence type="ECO:0000256" key="3">
    <source>
        <dbReference type="SAM" id="SignalP"/>
    </source>
</evidence>
<dbReference type="SMART" id="SM00134">
    <property type="entry name" value="LU"/>
    <property type="match status" value="2"/>
</dbReference>
<feature type="domain" description="UPAR/Ly6" evidence="4">
    <location>
        <begin position="113"/>
        <end position="203"/>
    </location>
</feature>
<evidence type="ECO:0000313" key="5">
    <source>
        <dbReference type="Ensembl" id="ENSCVAP00000018079.1"/>
    </source>
</evidence>
<organism evidence="5 6">
    <name type="scientific">Cyprinodon variegatus</name>
    <name type="common">Sheepshead minnow</name>
    <dbReference type="NCBI Taxonomy" id="28743"/>
    <lineage>
        <taxon>Eukaryota</taxon>
        <taxon>Metazoa</taxon>
        <taxon>Chordata</taxon>
        <taxon>Craniata</taxon>
        <taxon>Vertebrata</taxon>
        <taxon>Euteleostomi</taxon>
        <taxon>Actinopterygii</taxon>
        <taxon>Neopterygii</taxon>
        <taxon>Teleostei</taxon>
        <taxon>Neoteleostei</taxon>
        <taxon>Acanthomorphata</taxon>
        <taxon>Ovalentaria</taxon>
        <taxon>Atherinomorphae</taxon>
        <taxon>Cyprinodontiformes</taxon>
        <taxon>Cyprinodontidae</taxon>
        <taxon>Cyprinodon</taxon>
    </lineage>
</organism>
<protein>
    <submittedName>
        <fullName evidence="5">Urokinase plasminogen activator surface receptor-like</fullName>
    </submittedName>
</protein>
<name>A0A3Q2DHF6_CYPVA</name>
<dbReference type="OrthoDB" id="8447026at2759"/>
<dbReference type="InterPro" id="IPR016054">
    <property type="entry name" value="LY6_UPA_recep-like"/>
</dbReference>
<dbReference type="InterPro" id="IPR045860">
    <property type="entry name" value="Snake_toxin-like_sf"/>
</dbReference>
<feature type="signal peptide" evidence="3">
    <location>
        <begin position="1"/>
        <end position="18"/>
    </location>
</feature>
<dbReference type="InterPro" id="IPR050918">
    <property type="entry name" value="CNF-like_PLA2_Inhibitor"/>
</dbReference>
<keyword evidence="3" id="KW-0732">Signal</keyword>
<keyword evidence="6" id="KW-1185">Reference proteome</keyword>
<evidence type="ECO:0000256" key="2">
    <source>
        <dbReference type="ARBA" id="ARBA00022525"/>
    </source>
</evidence>
<dbReference type="PANTHER" id="PTHR20914:SF9">
    <property type="entry name" value="COILED, ISOFORM A"/>
    <property type="match status" value="1"/>
</dbReference>
<accession>A0A3Q2DHF6</accession>
<dbReference type="KEGG" id="cvg:107104517"/>
<sequence length="215" mass="23066">MFLFTLVLGVLLLQKADTLDCYECTPDPYGTCKEGQTTCEPVFKQCAALKQVTFAESISPIEVKARGCGTPADCVEGSVNYGVSRAVVKSTCCSTNLCNSYPVISSNPPPNGRKCYTCVGENCGKTLQCLENENYCIKSVASSSGQTATLKGCASESVCLDLKTSLIKRLTNDTVTKNTGIKHYCCKGDFCNSASSASPALLLFLMPVFFMSYFS</sequence>
<feature type="domain" description="UPAR/Ly6" evidence="4">
    <location>
        <begin position="19"/>
        <end position="108"/>
    </location>
</feature>
<reference evidence="5" key="1">
    <citation type="submission" date="2025-08" db="UniProtKB">
        <authorList>
            <consortium name="Ensembl"/>
        </authorList>
    </citation>
    <scope>IDENTIFICATION</scope>
</reference>
<comment type="subcellular location">
    <subcellularLocation>
        <location evidence="1">Secreted</location>
    </subcellularLocation>
</comment>
<dbReference type="GO" id="GO:0005576">
    <property type="term" value="C:extracellular region"/>
    <property type="evidence" value="ECO:0007669"/>
    <property type="project" value="UniProtKB-SubCell"/>
</dbReference>
<dbReference type="GeneID" id="107104517"/>
<dbReference type="GeneTree" id="ENSGT00940000163304"/>
<evidence type="ECO:0000259" key="4">
    <source>
        <dbReference type="SMART" id="SM00134"/>
    </source>
</evidence>
<dbReference type="OMA" id="VECCEGN"/>
<dbReference type="RefSeq" id="XP_015260007.1">
    <property type="nucleotide sequence ID" value="XM_015404521.1"/>
</dbReference>
<feature type="chain" id="PRO_5018536878" evidence="3">
    <location>
        <begin position="19"/>
        <end position="215"/>
    </location>
</feature>
<evidence type="ECO:0000313" key="6">
    <source>
        <dbReference type="Proteomes" id="UP000265020"/>
    </source>
</evidence>
<dbReference type="SUPFAM" id="SSF57302">
    <property type="entry name" value="Snake toxin-like"/>
    <property type="match status" value="2"/>
</dbReference>
<dbReference type="AlphaFoldDB" id="A0A3Q2DHF6"/>
<dbReference type="Ensembl" id="ENSCVAT00000026925.1">
    <property type="protein sequence ID" value="ENSCVAP00000018079.1"/>
    <property type="gene ID" value="ENSCVAG00000021261.1"/>
</dbReference>
<keyword evidence="2" id="KW-0964">Secreted</keyword>
<evidence type="ECO:0000256" key="1">
    <source>
        <dbReference type="ARBA" id="ARBA00004613"/>
    </source>
</evidence>
<dbReference type="Pfam" id="PF00021">
    <property type="entry name" value="UPAR_LY6"/>
    <property type="match status" value="2"/>
</dbReference>